<dbReference type="EMBL" id="KE747826">
    <property type="protein sequence ID" value="RMZ71094.1"/>
    <property type="molecule type" value="Genomic_DNA"/>
</dbReference>
<proteinExistence type="predicted"/>
<keyword evidence="3" id="KW-1185">Reference proteome</keyword>
<feature type="region of interest" description="Disordered" evidence="1">
    <location>
        <begin position="80"/>
        <end position="104"/>
    </location>
</feature>
<dbReference type="OrthoDB" id="2140489at2759"/>
<evidence type="ECO:0000313" key="3">
    <source>
        <dbReference type="Proteomes" id="UP000265663"/>
    </source>
</evidence>
<evidence type="ECO:0000256" key="1">
    <source>
        <dbReference type="SAM" id="MobiDB-lite"/>
    </source>
</evidence>
<evidence type="ECO:0000313" key="2">
    <source>
        <dbReference type="EMBL" id="RMZ71094.1"/>
    </source>
</evidence>
<dbReference type="Proteomes" id="UP000265663">
    <property type="component" value="Unassembled WGS sequence"/>
</dbReference>
<dbReference type="PANTHER" id="PTHR36986:SF1">
    <property type="entry name" value="UPF0643 PROTEIN PB2B2.08"/>
    <property type="match status" value="1"/>
</dbReference>
<gene>
    <name evidence="2" type="ORF">GMOD_00005596</name>
</gene>
<feature type="compositionally biased region" description="Polar residues" evidence="1">
    <location>
        <begin position="84"/>
        <end position="104"/>
    </location>
</feature>
<protein>
    <submittedName>
        <fullName evidence="2">UPF0643</fullName>
    </submittedName>
</protein>
<reference evidence="2 3" key="1">
    <citation type="journal article" date="2014" name="PLoS ONE">
        <title>De novo Genome Assembly of the Fungal Plant Pathogen Pyrenophora semeniperda.</title>
        <authorList>
            <person name="Soliai M.M."/>
            <person name="Meyer S.E."/>
            <person name="Udall J.A."/>
            <person name="Elzinga D.E."/>
            <person name="Hermansen R.A."/>
            <person name="Bodily P.M."/>
            <person name="Hart A.A."/>
            <person name="Coleman C.E."/>
        </authorList>
    </citation>
    <scope>NUCLEOTIDE SEQUENCE [LARGE SCALE GENOMIC DNA]</scope>
    <source>
        <strain evidence="2 3">CCB06</strain>
        <tissue evidence="2">Mycelium</tissue>
    </source>
</reference>
<organism evidence="2 3">
    <name type="scientific">Pyrenophora seminiperda CCB06</name>
    <dbReference type="NCBI Taxonomy" id="1302712"/>
    <lineage>
        <taxon>Eukaryota</taxon>
        <taxon>Fungi</taxon>
        <taxon>Dikarya</taxon>
        <taxon>Ascomycota</taxon>
        <taxon>Pezizomycotina</taxon>
        <taxon>Dothideomycetes</taxon>
        <taxon>Pleosporomycetidae</taxon>
        <taxon>Pleosporales</taxon>
        <taxon>Pleosporineae</taxon>
        <taxon>Pleosporaceae</taxon>
        <taxon>Pyrenophora</taxon>
    </lineage>
</organism>
<accession>A0A3M7M9M9</accession>
<dbReference type="AlphaFoldDB" id="A0A3M7M9M9"/>
<name>A0A3M7M9M9_9PLEO</name>
<dbReference type="PANTHER" id="PTHR36986">
    <property type="entry name" value="UPF0643 PROTEIN PB2B2.08"/>
    <property type="match status" value="1"/>
</dbReference>
<sequence>MATPKMAPGLASALLQRQDTNSTIVAKSTPYNTYPTTITKQATTPLHPHGQLLHDPNYVTTDFDALRFNAAANTQLIRHHDQQPAVSNSLPRTSQQEDGSQQTSGLLISSPYNHLGHYLDISSSALPKPSRLFALALTALQPTVSTYATTAYTEALNLDAVLSLLRDLIHDEGQDGEAFTWKETAFYAVVFRSKLKEEIDNDYLYKLDFESHREACESGGLLKYWFGKTDGERRNLATCFWHTREDAYKGGLGPWHKKARAAGRELYESIVFTTHRFTVLDGAEGYRFEDWNT</sequence>